<feature type="region of interest" description="Disordered" evidence="1">
    <location>
        <begin position="1002"/>
        <end position="1021"/>
    </location>
</feature>
<dbReference type="Gene3D" id="3.30.70.1430">
    <property type="entry name" value="Multidrug efflux transporter AcrB pore domain"/>
    <property type="match status" value="2"/>
</dbReference>
<keyword evidence="4" id="KW-1185">Reference proteome</keyword>
<reference evidence="3 4" key="1">
    <citation type="submission" date="2019-07" db="EMBL/GenBank/DDBJ databases">
        <title>Complete Genome Sequence of Leptotrichia hofstadii Strain JCM16775.</title>
        <authorList>
            <person name="Watanabe S."/>
            <person name="Cui L."/>
        </authorList>
    </citation>
    <scope>NUCLEOTIDE SEQUENCE [LARGE SCALE GENOMIC DNA]</scope>
    <source>
        <strain evidence="3 4">JCM16775</strain>
    </source>
</reference>
<dbReference type="KEGG" id="lhf:JCM16775_0218"/>
<dbReference type="RefSeq" id="WP_026745162.1">
    <property type="nucleotide sequence ID" value="NZ_AP019823.1"/>
</dbReference>
<feature type="transmembrane region" description="Helical" evidence="2">
    <location>
        <begin position="460"/>
        <end position="483"/>
    </location>
</feature>
<dbReference type="SUPFAM" id="SSF82714">
    <property type="entry name" value="Multidrug efflux transporter AcrB TolC docking domain, DN and DC subdomains"/>
    <property type="match status" value="2"/>
</dbReference>
<dbReference type="PRINTS" id="PR00702">
    <property type="entry name" value="ACRIFLAVINRP"/>
</dbReference>
<proteinExistence type="predicted"/>
<feature type="transmembrane region" description="Helical" evidence="2">
    <location>
        <begin position="389"/>
        <end position="411"/>
    </location>
</feature>
<feature type="transmembrane region" description="Helical" evidence="2">
    <location>
        <begin position="432"/>
        <end position="454"/>
    </location>
</feature>
<keyword evidence="2" id="KW-0472">Membrane</keyword>
<keyword evidence="2" id="KW-1133">Transmembrane helix</keyword>
<feature type="transmembrane region" description="Helical" evidence="2">
    <location>
        <begin position="891"/>
        <end position="916"/>
    </location>
</feature>
<feature type="transmembrane region" description="Helical" evidence="2">
    <location>
        <begin position="968"/>
        <end position="994"/>
    </location>
</feature>
<dbReference type="OrthoDB" id="9757876at2"/>
<feature type="transmembrane region" description="Helical" evidence="2">
    <location>
        <begin position="865"/>
        <end position="885"/>
    </location>
</feature>
<sequence length="1021" mass="111748">MTVADFATKRVVSTTMILIFMVFSGVVAMRSMKQELIPDFNFPLVAVNTTWTGAASEDVKTQISKKIEDAALNVDGIKNISTSSTYGNSSVMVEFNFGTDTDIKQVQIQSEIDKIKQDLPSDANDPVVSKLNTAGGNSDMAMMIAIRGADESTITSFIEETLEPRLKRNRGVGNISVFGNATRQIKVKLDPYKLQAYNLSPSEIYTKIKAAHTIVPGGTVKDGSKEFILRVDGELKQLEQIQNIIISNNDNQTVRLSDIANVEYGTKDKTSYSKYDGQDMVSVVIQKSKDGNLVEIANIAKKELENMKPLFPSGSKYEIIVDNSIRVKDAISNVTNNGLQALVITVIVLLVFLKDLRASLVVGMSIPISAAFTFFLLNTQGISLNLISLMGLALAIGSLVDNAVVTLDNIFDHIQINKEPALVAAVRGTNEVIVPMIASTATSVCVFLPIVLFPGFAREVFAGISLSMMFALSTSIVVAMLFIPMASSLFLNIEKISGAAGKAHRFNAFRDKYKELVKQALEHRKAVIIGVIVLFFVVVFGLGKTVKTGFFPAIDNDEYSVVAQLSTGLDVEVAHEISKQMEQIVKEDPATKNYTTIVNAQAAIVNVDVKKDTMKAMERMRQKMSDIPNVTIAVSPSKAGGRSVSKDYSFQVEGDNAEEINRIANAIMADMKRQTWFKDVKSSSEGGYPQAQLEVNRVKAESYGLSVTDITRMLNQTVLGVDPIEITENTETLKVYMEFEEQYKNSLDKILNIMIKTNGGQFVRLGDIATMKQVEGAASIETYNGSQIVTVGANLDKSKGLNDASKFVNESFKKTNPAIGYKIAPAGNAQSQKEMGGEIMNALMISVALIYVVLAVQLESFILPIIMMLALPLSMIGVMFGLAVTRIQLSMFVMIGILMLFGMAVNNAIVLLDFVSSLRQKGMEIREALVEAASSRLRPILMTTLTTVLGWIPMVFSSKGSSGYYQGMAVAVMFGLSFCTLLTLFFIPVAYSIVEERKEKRQKAKEEAKKAKKMAERSQNK</sequence>
<dbReference type="GO" id="GO:0005886">
    <property type="term" value="C:plasma membrane"/>
    <property type="evidence" value="ECO:0007669"/>
    <property type="project" value="TreeGrafter"/>
</dbReference>
<dbReference type="AlphaFoldDB" id="A0A510JE66"/>
<dbReference type="Gene3D" id="1.20.1640.10">
    <property type="entry name" value="Multidrug efflux transporter AcrB transmembrane domain"/>
    <property type="match status" value="2"/>
</dbReference>
<feature type="transmembrane region" description="Helical" evidence="2">
    <location>
        <begin position="360"/>
        <end position="377"/>
    </location>
</feature>
<evidence type="ECO:0000256" key="1">
    <source>
        <dbReference type="SAM" id="MobiDB-lite"/>
    </source>
</evidence>
<dbReference type="Pfam" id="PF00873">
    <property type="entry name" value="ACR_tran"/>
    <property type="match status" value="1"/>
</dbReference>
<organism evidence="3 4">
    <name type="scientific">Leptotrichia hofstadii</name>
    <dbReference type="NCBI Taxonomy" id="157688"/>
    <lineage>
        <taxon>Bacteria</taxon>
        <taxon>Fusobacteriati</taxon>
        <taxon>Fusobacteriota</taxon>
        <taxon>Fusobacteriia</taxon>
        <taxon>Fusobacteriales</taxon>
        <taxon>Leptotrichiaceae</taxon>
        <taxon>Leptotrichia</taxon>
    </lineage>
</organism>
<dbReference type="SUPFAM" id="SSF82866">
    <property type="entry name" value="Multidrug efflux transporter AcrB transmembrane domain"/>
    <property type="match status" value="2"/>
</dbReference>
<protein>
    <submittedName>
        <fullName evidence="3">Acriflavin resistance protein</fullName>
    </submittedName>
</protein>
<feature type="transmembrane region" description="Helical" evidence="2">
    <location>
        <begin position="334"/>
        <end position="353"/>
    </location>
</feature>
<feature type="transmembrane region" description="Helical" evidence="2">
    <location>
        <begin position="839"/>
        <end position="858"/>
    </location>
</feature>
<evidence type="ECO:0000313" key="4">
    <source>
        <dbReference type="Proteomes" id="UP000321892"/>
    </source>
</evidence>
<dbReference type="PANTHER" id="PTHR32063">
    <property type="match status" value="1"/>
</dbReference>
<name>A0A510JE66_9FUSO</name>
<evidence type="ECO:0000256" key="2">
    <source>
        <dbReference type="SAM" id="Phobius"/>
    </source>
</evidence>
<dbReference type="Gene3D" id="3.30.70.1440">
    <property type="entry name" value="Multidrug efflux transporter AcrB pore domain"/>
    <property type="match status" value="1"/>
</dbReference>
<dbReference type="Gene3D" id="3.30.70.1320">
    <property type="entry name" value="Multidrug efflux transporter AcrB pore domain like"/>
    <property type="match status" value="1"/>
</dbReference>
<dbReference type="Proteomes" id="UP000321892">
    <property type="component" value="Chromosome"/>
</dbReference>
<dbReference type="EMBL" id="AP019823">
    <property type="protein sequence ID" value="BBM37534.1"/>
    <property type="molecule type" value="Genomic_DNA"/>
</dbReference>
<dbReference type="PANTHER" id="PTHR32063:SF0">
    <property type="entry name" value="SWARMING MOTILITY PROTEIN SWRC"/>
    <property type="match status" value="1"/>
</dbReference>
<dbReference type="GO" id="GO:0042910">
    <property type="term" value="F:xenobiotic transmembrane transporter activity"/>
    <property type="evidence" value="ECO:0007669"/>
    <property type="project" value="TreeGrafter"/>
</dbReference>
<feature type="transmembrane region" description="Helical" evidence="2">
    <location>
        <begin position="526"/>
        <end position="543"/>
    </location>
</feature>
<dbReference type="InterPro" id="IPR001036">
    <property type="entry name" value="Acrflvin-R"/>
</dbReference>
<dbReference type="InterPro" id="IPR027463">
    <property type="entry name" value="AcrB_DN_DC_subdom"/>
</dbReference>
<feature type="transmembrane region" description="Helical" evidence="2">
    <location>
        <begin position="12"/>
        <end position="32"/>
    </location>
</feature>
<dbReference type="SUPFAM" id="SSF82693">
    <property type="entry name" value="Multidrug efflux transporter AcrB pore domain, PN1, PN2, PC1 and PC2 subdomains"/>
    <property type="match status" value="2"/>
</dbReference>
<accession>A0A510JE66</accession>
<evidence type="ECO:0000313" key="3">
    <source>
        <dbReference type="EMBL" id="BBM37534.1"/>
    </source>
</evidence>
<gene>
    <name evidence="3" type="ORF">JCM16775_0218</name>
</gene>
<dbReference type="Gene3D" id="3.30.2090.10">
    <property type="entry name" value="Multidrug efflux transporter AcrB TolC docking domain, DN and DC subdomains"/>
    <property type="match status" value="2"/>
</dbReference>
<keyword evidence="2" id="KW-0812">Transmembrane</keyword>